<dbReference type="Gene3D" id="3.40.50.1580">
    <property type="entry name" value="Nucleoside phosphorylase domain"/>
    <property type="match status" value="1"/>
</dbReference>
<comment type="catalytic activity">
    <reaction evidence="3">
        <text>uridine + phosphate = alpha-D-ribose 1-phosphate + uracil</text>
        <dbReference type="Rhea" id="RHEA:24388"/>
        <dbReference type="ChEBI" id="CHEBI:16704"/>
        <dbReference type="ChEBI" id="CHEBI:17568"/>
        <dbReference type="ChEBI" id="CHEBI:43474"/>
        <dbReference type="ChEBI" id="CHEBI:57720"/>
        <dbReference type="EC" id="2.4.2.3"/>
    </reaction>
</comment>
<dbReference type="InterPro" id="IPR035994">
    <property type="entry name" value="Nucleoside_phosphorylase_sf"/>
</dbReference>
<proteinExistence type="predicted"/>
<dbReference type="PANTHER" id="PTHR43691">
    <property type="entry name" value="URIDINE PHOSPHORYLASE"/>
    <property type="match status" value="1"/>
</dbReference>
<dbReference type="GO" id="GO:0006152">
    <property type="term" value="P:purine nucleoside catabolic process"/>
    <property type="evidence" value="ECO:0007669"/>
    <property type="project" value="TreeGrafter"/>
</dbReference>
<evidence type="ECO:0000256" key="2">
    <source>
        <dbReference type="ARBA" id="ARBA00021980"/>
    </source>
</evidence>
<evidence type="ECO:0000313" key="5">
    <source>
        <dbReference type="EMBL" id="ABQ24750.1"/>
    </source>
</evidence>
<gene>
    <name evidence="5" type="ordered locus">Gura_0536</name>
</gene>
<dbReference type="Pfam" id="PF01048">
    <property type="entry name" value="PNP_UDP_1"/>
    <property type="match status" value="1"/>
</dbReference>
<dbReference type="OrthoDB" id="9782889at2"/>
<protein>
    <recommendedName>
        <fullName evidence="2">Uridine phosphorylase</fullName>
        <ecNumber evidence="1">2.4.2.3</ecNumber>
    </recommendedName>
</protein>
<dbReference type="AlphaFoldDB" id="A5GCE6"/>
<dbReference type="InterPro" id="IPR000845">
    <property type="entry name" value="Nucleoside_phosphorylase_d"/>
</dbReference>
<dbReference type="GO" id="GO:0005829">
    <property type="term" value="C:cytosol"/>
    <property type="evidence" value="ECO:0007669"/>
    <property type="project" value="TreeGrafter"/>
</dbReference>
<reference evidence="5 6" key="1">
    <citation type="submission" date="2007-05" db="EMBL/GenBank/DDBJ databases">
        <title>Complete sequence of Geobacter uraniireducens Rf4.</title>
        <authorList>
            <consortium name="US DOE Joint Genome Institute"/>
            <person name="Copeland A."/>
            <person name="Lucas S."/>
            <person name="Lapidus A."/>
            <person name="Barry K."/>
            <person name="Detter J.C."/>
            <person name="Glavina del Rio T."/>
            <person name="Hammon N."/>
            <person name="Israni S."/>
            <person name="Dalin E."/>
            <person name="Tice H."/>
            <person name="Pitluck S."/>
            <person name="Chertkov O."/>
            <person name="Brettin T."/>
            <person name="Bruce D."/>
            <person name="Han C."/>
            <person name="Schmutz J."/>
            <person name="Larimer F."/>
            <person name="Land M."/>
            <person name="Hauser L."/>
            <person name="Kyrpides N."/>
            <person name="Mikhailova N."/>
            <person name="Shelobolina E."/>
            <person name="Aklujkar M."/>
            <person name="Lovley D."/>
            <person name="Richardson P."/>
        </authorList>
    </citation>
    <scope>NUCLEOTIDE SEQUENCE [LARGE SCALE GENOMIC DNA]</scope>
    <source>
        <strain evidence="5 6">Rf4</strain>
    </source>
</reference>
<dbReference type="GO" id="GO:0004731">
    <property type="term" value="F:purine-nucleoside phosphorylase activity"/>
    <property type="evidence" value="ECO:0007669"/>
    <property type="project" value="TreeGrafter"/>
</dbReference>
<evidence type="ECO:0000256" key="1">
    <source>
        <dbReference type="ARBA" id="ARBA00011888"/>
    </source>
</evidence>
<dbReference type="STRING" id="351605.Gura_0536"/>
<evidence type="ECO:0000313" key="6">
    <source>
        <dbReference type="Proteomes" id="UP000006695"/>
    </source>
</evidence>
<accession>A5GCE6</accession>
<keyword evidence="6" id="KW-1185">Reference proteome</keyword>
<dbReference type="KEGG" id="gur:Gura_0536"/>
<name>A5GCE6_GEOUR</name>
<feature type="domain" description="Nucleoside phosphorylase" evidence="4">
    <location>
        <begin position="31"/>
        <end position="309"/>
    </location>
</feature>
<dbReference type="CDD" id="cd00436">
    <property type="entry name" value="UP_TbUP-like"/>
    <property type="match status" value="1"/>
</dbReference>
<dbReference type="Proteomes" id="UP000006695">
    <property type="component" value="Chromosome"/>
</dbReference>
<dbReference type="EC" id="2.4.2.3" evidence="1"/>
<dbReference type="EMBL" id="CP000698">
    <property type="protein sequence ID" value="ABQ24750.1"/>
    <property type="molecule type" value="Genomic_DNA"/>
</dbReference>
<dbReference type="SUPFAM" id="SSF53167">
    <property type="entry name" value="Purine and uridine phosphorylases"/>
    <property type="match status" value="1"/>
</dbReference>
<dbReference type="PANTHER" id="PTHR43691:SF11">
    <property type="entry name" value="FI09636P-RELATED"/>
    <property type="match status" value="1"/>
</dbReference>
<dbReference type="HOGENOM" id="CLU_075954_0_0_7"/>
<evidence type="ECO:0000259" key="4">
    <source>
        <dbReference type="Pfam" id="PF01048"/>
    </source>
</evidence>
<sequence>MEKPLSPDDLPIVNGRIYHLDLAPEELARDVILVGDPDRVPLLADELLAEREADRFHRGFRTITGVARETEMRVSIVTSGIGAPSTEIVLNELAALNEIDFSTLTRKESFEPLNIVRVGTSGGLNPATPLGALVLTDYVIGLDNTGLFYDVPLPDAACAYLEEQARTVLDRAAQPGARFGGTLAPYAARADRDLLTALEQEAAELGITHVRGITISSPGFFAEQGRGVARIGSTVPGLLDALERLESGRLNLYVENLEMEAGVVLHFLGGLGYRAAAVCAVINKRNEKAFMADYRRQVCAGARIALRAFRRLRPEAGPQLMAGRGTWRES</sequence>
<evidence type="ECO:0000256" key="3">
    <source>
        <dbReference type="ARBA" id="ARBA00048447"/>
    </source>
</evidence>
<dbReference type="GO" id="GO:0004850">
    <property type="term" value="F:uridine phosphorylase activity"/>
    <property type="evidence" value="ECO:0007669"/>
    <property type="project" value="UniProtKB-EC"/>
</dbReference>
<dbReference type="RefSeq" id="WP_011937475.1">
    <property type="nucleotide sequence ID" value="NC_009483.1"/>
</dbReference>
<organism evidence="5 6">
    <name type="scientific">Geotalea uraniireducens (strain Rf4)</name>
    <name type="common">Geobacter uraniireducens</name>
    <dbReference type="NCBI Taxonomy" id="351605"/>
    <lineage>
        <taxon>Bacteria</taxon>
        <taxon>Pseudomonadati</taxon>
        <taxon>Thermodesulfobacteriota</taxon>
        <taxon>Desulfuromonadia</taxon>
        <taxon>Geobacterales</taxon>
        <taxon>Geobacteraceae</taxon>
        <taxon>Geotalea</taxon>
    </lineage>
</organism>